<feature type="non-terminal residue" evidence="1">
    <location>
        <position position="1"/>
    </location>
</feature>
<comment type="caution">
    <text evidence="1">The sequence shown here is derived from an EMBL/GenBank/DDBJ whole genome shotgun (WGS) entry which is preliminary data.</text>
</comment>
<protein>
    <submittedName>
        <fullName evidence="1">Uncharacterized protein</fullName>
    </submittedName>
</protein>
<evidence type="ECO:0000313" key="1">
    <source>
        <dbReference type="EMBL" id="GIY64085.1"/>
    </source>
</evidence>
<name>A0AAV4V2A3_9ARAC</name>
<sequence>GRNSPKKQPFRTGSEGLPFSQLRVAMVSTYGRLAKCVFS</sequence>
<organism evidence="1 2">
    <name type="scientific">Caerostris darwini</name>
    <dbReference type="NCBI Taxonomy" id="1538125"/>
    <lineage>
        <taxon>Eukaryota</taxon>
        <taxon>Metazoa</taxon>
        <taxon>Ecdysozoa</taxon>
        <taxon>Arthropoda</taxon>
        <taxon>Chelicerata</taxon>
        <taxon>Arachnida</taxon>
        <taxon>Araneae</taxon>
        <taxon>Araneomorphae</taxon>
        <taxon>Entelegynae</taxon>
        <taxon>Araneoidea</taxon>
        <taxon>Araneidae</taxon>
        <taxon>Caerostris</taxon>
    </lineage>
</organism>
<gene>
    <name evidence="1" type="ORF">CDAR_601111</name>
</gene>
<proteinExistence type="predicted"/>
<reference evidence="1 2" key="1">
    <citation type="submission" date="2021-06" db="EMBL/GenBank/DDBJ databases">
        <title>Caerostris darwini draft genome.</title>
        <authorList>
            <person name="Kono N."/>
            <person name="Arakawa K."/>
        </authorList>
    </citation>
    <scope>NUCLEOTIDE SEQUENCE [LARGE SCALE GENOMIC DNA]</scope>
</reference>
<dbReference type="AlphaFoldDB" id="A0AAV4V2A3"/>
<accession>A0AAV4V2A3</accession>
<keyword evidence="2" id="KW-1185">Reference proteome</keyword>
<dbReference type="EMBL" id="BPLQ01012265">
    <property type="protein sequence ID" value="GIY64085.1"/>
    <property type="molecule type" value="Genomic_DNA"/>
</dbReference>
<dbReference type="Proteomes" id="UP001054837">
    <property type="component" value="Unassembled WGS sequence"/>
</dbReference>
<evidence type="ECO:0000313" key="2">
    <source>
        <dbReference type="Proteomes" id="UP001054837"/>
    </source>
</evidence>